<dbReference type="Proteomes" id="UP000255517">
    <property type="component" value="Unassembled WGS sequence"/>
</dbReference>
<organism evidence="8 9">
    <name type="scientific">Peptoniphilus lacrimalis</name>
    <dbReference type="NCBI Taxonomy" id="33031"/>
    <lineage>
        <taxon>Bacteria</taxon>
        <taxon>Bacillati</taxon>
        <taxon>Bacillota</taxon>
        <taxon>Tissierellia</taxon>
        <taxon>Tissierellales</taxon>
        <taxon>Peptoniphilaceae</taxon>
        <taxon>Peptoniphilus</taxon>
    </lineage>
</organism>
<feature type="binding site" evidence="5">
    <location>
        <position position="27"/>
    </location>
    <ligand>
        <name>xanthine</name>
        <dbReference type="ChEBI" id="CHEBI:17712"/>
    </ligand>
</feature>
<feature type="binding site" evidence="5">
    <location>
        <position position="157"/>
    </location>
    <ligand>
        <name>xanthine</name>
        <dbReference type="ChEBI" id="CHEBI:17712"/>
    </ligand>
</feature>
<comment type="subunit">
    <text evidence="5">Homodimer.</text>
</comment>
<dbReference type="GO" id="GO:0032265">
    <property type="term" value="P:XMP salvage"/>
    <property type="evidence" value="ECO:0007669"/>
    <property type="project" value="UniProtKB-UniRule"/>
</dbReference>
<evidence type="ECO:0000256" key="2">
    <source>
        <dbReference type="ARBA" id="ARBA00022676"/>
    </source>
</evidence>
<keyword evidence="1 5" id="KW-0963">Cytoplasm</keyword>
<dbReference type="HAMAP" id="MF_01184">
    <property type="entry name" value="XPRTase"/>
    <property type="match status" value="1"/>
</dbReference>
<comment type="subcellular location">
    <subcellularLocation>
        <location evidence="5">Cytoplasm</location>
    </subcellularLocation>
</comment>
<dbReference type="Pfam" id="PF00156">
    <property type="entry name" value="Pribosyltran"/>
    <property type="match status" value="1"/>
</dbReference>
<reference evidence="8 9" key="1">
    <citation type="submission" date="2018-06" db="EMBL/GenBank/DDBJ databases">
        <authorList>
            <consortium name="Pathogen Informatics"/>
            <person name="Doyle S."/>
        </authorList>
    </citation>
    <scope>NUCLEOTIDE SEQUENCE [LARGE SCALE GENOMIC DNA]</scope>
    <source>
        <strain evidence="8 9">NCTC13149</strain>
    </source>
</reference>
<dbReference type="NCBIfam" id="TIGR01744">
    <property type="entry name" value="XPRTase"/>
    <property type="match status" value="1"/>
</dbReference>
<comment type="function">
    <text evidence="5">Converts the preformed base xanthine, a product of nucleic acid breakdown, to xanthosine 5'-monophosphate (XMP), so it can be reused for RNA or DNA synthesis.</text>
</comment>
<dbReference type="EMBL" id="UGSZ01000001">
    <property type="protein sequence ID" value="SUB56563.1"/>
    <property type="molecule type" value="Genomic_DNA"/>
</dbReference>
<sequence>MKLLEDRIIKDGKILEGDIIKVDSFLNHQLDIKFLNTLAEDVAKYFKNKKINKILTIEASGIAFATVISENMNYIPVVFSKKKKTLNIGDSLWQSHVKSYTTKKDYMISVSKEFIGKDDNLLIVDDFLAEGNALRGLIDISKKAGANIEGISVAVEKGYQGGGDYVRKLGYDLYSLAIIDSIENGKFSFKRV</sequence>
<dbReference type="RefSeq" id="WP_019034717.1">
    <property type="nucleotide sequence ID" value="NZ_UGSZ01000001.1"/>
</dbReference>
<comment type="similarity">
    <text evidence="5">Belongs to the purine/pyrimidine phosphoribosyltransferase family. Xpt subfamily.</text>
</comment>
<protein>
    <recommendedName>
        <fullName evidence="5 6">Xanthine phosphoribosyltransferase</fullName>
        <shortName evidence="5">XPRTase</shortName>
        <ecNumber evidence="5 6">2.4.2.22</ecNumber>
    </recommendedName>
</protein>
<name>A0A379C2V0_9FIRM</name>
<dbReference type="NCBIfam" id="NF006671">
    <property type="entry name" value="PRK09219.1"/>
    <property type="match status" value="1"/>
</dbReference>
<dbReference type="CDD" id="cd06223">
    <property type="entry name" value="PRTases_typeI"/>
    <property type="match status" value="1"/>
</dbReference>
<dbReference type="GO" id="GO:0000310">
    <property type="term" value="F:xanthine phosphoribosyltransferase activity"/>
    <property type="evidence" value="ECO:0007669"/>
    <property type="project" value="UniProtKB-UniRule"/>
</dbReference>
<dbReference type="InterPro" id="IPR050118">
    <property type="entry name" value="Pur/Pyrimidine_PRTase"/>
</dbReference>
<dbReference type="UniPathway" id="UPA00602">
    <property type="reaction ID" value="UER00658"/>
</dbReference>
<keyword evidence="4 5" id="KW-0660">Purine salvage</keyword>
<dbReference type="STRING" id="1122949.GCA_000378725_00904"/>
<evidence type="ECO:0000259" key="7">
    <source>
        <dbReference type="Pfam" id="PF00156"/>
    </source>
</evidence>
<evidence type="ECO:0000256" key="5">
    <source>
        <dbReference type="HAMAP-Rule" id="MF_01184"/>
    </source>
</evidence>
<dbReference type="EC" id="2.4.2.22" evidence="5 6"/>
<dbReference type="PANTHER" id="PTHR43864:SF1">
    <property type="entry name" value="XANTHINE PHOSPHORIBOSYLTRANSFERASE"/>
    <property type="match status" value="1"/>
</dbReference>
<comment type="pathway">
    <text evidence="5">Purine metabolism; XMP biosynthesis via salvage pathway; XMP from xanthine: step 1/1.</text>
</comment>
<evidence type="ECO:0000256" key="6">
    <source>
        <dbReference type="NCBIfam" id="TIGR01744"/>
    </source>
</evidence>
<gene>
    <name evidence="5 8" type="primary">xpt</name>
    <name evidence="8" type="ORF">NCTC13149_00335</name>
</gene>
<dbReference type="GO" id="GO:0046110">
    <property type="term" value="P:xanthine metabolic process"/>
    <property type="evidence" value="ECO:0007669"/>
    <property type="project" value="UniProtKB-UniRule"/>
</dbReference>
<dbReference type="GO" id="GO:0005737">
    <property type="term" value="C:cytoplasm"/>
    <property type="evidence" value="ECO:0007669"/>
    <property type="project" value="UniProtKB-SubCell"/>
</dbReference>
<dbReference type="GO" id="GO:0006166">
    <property type="term" value="P:purine ribonucleoside salvage"/>
    <property type="evidence" value="ECO:0007669"/>
    <property type="project" value="UniProtKB-KW"/>
</dbReference>
<keyword evidence="2 5" id="KW-0328">Glycosyltransferase</keyword>
<feature type="domain" description="Phosphoribosyltransferase" evidence="7">
    <location>
        <begin position="22"/>
        <end position="158"/>
    </location>
</feature>
<dbReference type="SUPFAM" id="SSF53271">
    <property type="entry name" value="PRTase-like"/>
    <property type="match status" value="1"/>
</dbReference>
<evidence type="ECO:0000256" key="4">
    <source>
        <dbReference type="ARBA" id="ARBA00022726"/>
    </source>
</evidence>
<dbReference type="AlphaFoldDB" id="A0A379C2V0"/>
<dbReference type="InterPro" id="IPR029057">
    <property type="entry name" value="PRTase-like"/>
</dbReference>
<feature type="binding site" evidence="5">
    <location>
        <begin position="129"/>
        <end position="133"/>
    </location>
    <ligand>
        <name>5-phospho-alpha-D-ribose 1-diphosphate</name>
        <dbReference type="ChEBI" id="CHEBI:58017"/>
    </ligand>
</feature>
<proteinExistence type="inferred from homology"/>
<dbReference type="InterPro" id="IPR010079">
    <property type="entry name" value="Xanthine_PRibTrfase"/>
</dbReference>
<dbReference type="Gene3D" id="3.40.50.2020">
    <property type="match status" value="1"/>
</dbReference>
<dbReference type="PANTHER" id="PTHR43864">
    <property type="entry name" value="HYPOXANTHINE/GUANINE PHOSPHORIBOSYLTRANSFERASE"/>
    <property type="match status" value="1"/>
</dbReference>
<keyword evidence="3 5" id="KW-0808">Transferase</keyword>
<evidence type="ECO:0000256" key="1">
    <source>
        <dbReference type="ARBA" id="ARBA00022490"/>
    </source>
</evidence>
<evidence type="ECO:0000313" key="9">
    <source>
        <dbReference type="Proteomes" id="UP000255517"/>
    </source>
</evidence>
<accession>A0A379C2V0</accession>
<dbReference type="InterPro" id="IPR000836">
    <property type="entry name" value="PRTase_dom"/>
</dbReference>
<dbReference type="OrthoDB" id="9790678at2"/>
<comment type="catalytic activity">
    <reaction evidence="5">
        <text>XMP + diphosphate = xanthine + 5-phospho-alpha-D-ribose 1-diphosphate</text>
        <dbReference type="Rhea" id="RHEA:10800"/>
        <dbReference type="ChEBI" id="CHEBI:17712"/>
        <dbReference type="ChEBI" id="CHEBI:33019"/>
        <dbReference type="ChEBI" id="CHEBI:57464"/>
        <dbReference type="ChEBI" id="CHEBI:58017"/>
        <dbReference type="EC" id="2.4.2.22"/>
    </reaction>
</comment>
<evidence type="ECO:0000313" key="8">
    <source>
        <dbReference type="EMBL" id="SUB56563.1"/>
    </source>
</evidence>
<comment type="caution">
    <text evidence="5">Lacks conserved residue(s) required for the propagation of feature annotation.</text>
</comment>
<evidence type="ECO:0000256" key="3">
    <source>
        <dbReference type="ARBA" id="ARBA00022679"/>
    </source>
</evidence>